<name>A0A261GBN4_9BIFI</name>
<evidence type="ECO:0000313" key="3">
    <source>
        <dbReference type="Proteomes" id="UP000216451"/>
    </source>
</evidence>
<dbReference type="GeneID" id="98294823"/>
<dbReference type="RefSeq" id="WP_244568381.1">
    <property type="nucleotide sequence ID" value="NZ_CALENZ010000025.1"/>
</dbReference>
<evidence type="ECO:0000259" key="1">
    <source>
        <dbReference type="Pfam" id="PF01863"/>
    </source>
</evidence>
<dbReference type="CDD" id="cd07344">
    <property type="entry name" value="M48_yhfN_like"/>
    <property type="match status" value="1"/>
</dbReference>
<reference evidence="2 3" key="1">
    <citation type="journal article" date="2017" name="BMC Genomics">
        <title>Comparative genomic and phylogenomic analyses of the Bifidobacteriaceae family.</title>
        <authorList>
            <person name="Lugli G.A."/>
            <person name="Milani C."/>
            <person name="Turroni F."/>
            <person name="Duranti S."/>
            <person name="Mancabelli L."/>
            <person name="Mangifesta M."/>
            <person name="Ferrario C."/>
            <person name="Modesto M."/>
            <person name="Mattarelli P."/>
            <person name="Jiri K."/>
            <person name="van Sinderen D."/>
            <person name="Ventura M."/>
        </authorList>
    </citation>
    <scope>NUCLEOTIDE SEQUENCE [LARGE SCALE GENOMIC DNA]</scope>
    <source>
        <strain evidence="2 3">LMG 28769</strain>
    </source>
</reference>
<evidence type="ECO:0000313" key="2">
    <source>
        <dbReference type="EMBL" id="OZG68832.1"/>
    </source>
</evidence>
<dbReference type="GO" id="GO:0016787">
    <property type="term" value="F:hydrolase activity"/>
    <property type="evidence" value="ECO:0007669"/>
    <property type="project" value="UniProtKB-KW"/>
</dbReference>
<feature type="domain" description="YgjP-like metallopeptidase" evidence="1">
    <location>
        <begin position="49"/>
        <end position="105"/>
    </location>
</feature>
<proteinExistence type="predicted"/>
<dbReference type="PANTHER" id="PTHR30399:SF1">
    <property type="entry name" value="UTP PYROPHOSPHATASE"/>
    <property type="match status" value="1"/>
</dbReference>
<dbReference type="InterPro" id="IPR053136">
    <property type="entry name" value="UTP_pyrophosphatase-like"/>
</dbReference>
<dbReference type="EMBL" id="MWXA01000001">
    <property type="protein sequence ID" value="OZG68832.1"/>
    <property type="molecule type" value="Genomic_DNA"/>
</dbReference>
<keyword evidence="2" id="KW-0378">Hydrolase</keyword>
<dbReference type="PANTHER" id="PTHR30399">
    <property type="entry name" value="UNCHARACTERIZED PROTEIN YGJP"/>
    <property type="match status" value="1"/>
</dbReference>
<accession>A0A261GBN4</accession>
<organism evidence="2 3">
    <name type="scientific">Bifidobacterium aquikefiri</name>
    <dbReference type="NCBI Taxonomy" id="1653207"/>
    <lineage>
        <taxon>Bacteria</taxon>
        <taxon>Bacillati</taxon>
        <taxon>Actinomycetota</taxon>
        <taxon>Actinomycetes</taxon>
        <taxon>Bifidobacteriales</taxon>
        <taxon>Bifidobacteriaceae</taxon>
        <taxon>Bifidobacterium</taxon>
    </lineage>
</organism>
<comment type="caution">
    <text evidence="2">The sequence shown here is derived from an EMBL/GenBank/DDBJ whole genome shotgun (WGS) entry which is preliminary data.</text>
</comment>
<dbReference type="AlphaFoldDB" id="A0A261GBN4"/>
<dbReference type="Proteomes" id="UP000216451">
    <property type="component" value="Unassembled WGS sequence"/>
</dbReference>
<dbReference type="Gene3D" id="3.30.2010.10">
    <property type="entry name" value="Metalloproteases ('zincins'), catalytic domain"/>
    <property type="match status" value="1"/>
</dbReference>
<keyword evidence="3" id="KW-1185">Reference proteome</keyword>
<dbReference type="InterPro" id="IPR002725">
    <property type="entry name" value="YgjP-like_metallopeptidase"/>
</dbReference>
<feature type="domain" description="YgjP-like metallopeptidase" evidence="1">
    <location>
        <begin position="115"/>
        <end position="216"/>
    </location>
</feature>
<dbReference type="Pfam" id="PF01863">
    <property type="entry name" value="YgjP-like"/>
    <property type="match status" value="2"/>
</dbReference>
<sequence>MESNGKDWLQSKVSVVYRGATGRTARTSVVRVAEIHGRPVTITRKPVKNMYLRIQSKDGRISVTAPFRISDGTIRDFIENRWDWIEHAEKELNKARNAAMESGTSHVWSTARKREARQRMNDVLPALLNKWLPIVGREPSNISLRLMTTRWGSCTPATRRIRLNLELAWLEPELLEYVLVHELTHLWASGHGASFQRYMTTFMPDWKHRRRTLNRHIIG</sequence>
<gene>
    <name evidence="2" type="ORF">BAQU_0133</name>
</gene>
<protein>
    <submittedName>
        <fullName evidence="2">Metal-dependent hydrolase</fullName>
    </submittedName>
</protein>